<gene>
    <name evidence="7" type="ORF">THARTR1_01470</name>
</gene>
<dbReference type="Gene3D" id="3.30.465.10">
    <property type="match status" value="1"/>
</dbReference>
<feature type="signal peptide" evidence="5">
    <location>
        <begin position="1"/>
        <end position="22"/>
    </location>
</feature>
<dbReference type="Proteomes" id="UP000236290">
    <property type="component" value="Unassembled WGS sequence"/>
</dbReference>
<evidence type="ECO:0000313" key="8">
    <source>
        <dbReference type="Proteomes" id="UP000236290"/>
    </source>
</evidence>
<dbReference type="Pfam" id="PF08031">
    <property type="entry name" value="BBE"/>
    <property type="match status" value="1"/>
</dbReference>
<feature type="domain" description="FAD-binding PCMH-type" evidence="6">
    <location>
        <begin position="78"/>
        <end position="248"/>
    </location>
</feature>
<accession>A0A2K0ULW8</accession>
<dbReference type="Pfam" id="PF01565">
    <property type="entry name" value="FAD_binding_4"/>
    <property type="match status" value="1"/>
</dbReference>
<dbReference type="AlphaFoldDB" id="A0A2K0ULW8"/>
<dbReference type="InterPro" id="IPR016169">
    <property type="entry name" value="FAD-bd_PCMH_sub2"/>
</dbReference>
<dbReference type="InterPro" id="IPR006094">
    <property type="entry name" value="Oxid_FAD_bind_N"/>
</dbReference>
<reference evidence="7 8" key="1">
    <citation type="submission" date="2017-02" db="EMBL/GenBank/DDBJ databases">
        <title>Genomes of Trichoderma spp. with biocontrol activity.</title>
        <authorList>
            <person name="Gardiner D."/>
            <person name="Kazan K."/>
            <person name="Vos C."/>
            <person name="Harvey P."/>
        </authorList>
    </citation>
    <scope>NUCLEOTIDE SEQUENCE [LARGE SCALE GENOMIC DNA]</scope>
    <source>
        <strain evidence="7 8">Tr1</strain>
    </source>
</reference>
<evidence type="ECO:0000256" key="4">
    <source>
        <dbReference type="ARBA" id="ARBA00023002"/>
    </source>
</evidence>
<dbReference type="InterPro" id="IPR050416">
    <property type="entry name" value="FAD-linked_Oxidoreductase"/>
</dbReference>
<dbReference type="PANTHER" id="PTHR42973">
    <property type="entry name" value="BINDING OXIDOREDUCTASE, PUTATIVE (AFU_ORTHOLOGUE AFUA_1G17690)-RELATED"/>
    <property type="match status" value="1"/>
</dbReference>
<sequence>MHFGFCNLLAFGLIFFPAVASSSPIIPHYFRAVDISRAITPKQVEDDLGKILSQGTLIFGPSSPAFTNATERWNTRSMPADIQVVIEVAQESDVAKVVKYCYQNSIDFLAYARGHGSTNTISKFRGIEINLSKLTEITIQPDKKSALFQGGVYADLVIKTIWSQGYIAPTGSNGCVGLLGPALGGGLGRYQGQYGLISDNFISLNVVLANGTAITVNTTSNSDLFWAMKGAGHNFGIVTSAYIKIYPKKANTWHFHNYVWSQDKLETVFAALNKFQGKGQIPTLMGVNFGQFSIEPQISKTEAVIIWSFAYDGPAADAEKLLTPFNAIPAISSTQGDVSYSELLVAQQTDINSASCHSQPYVGSNTWLQTYNITSQREIYNLFNKQIAKNPSLAPGARVFFEGYSSRTTQLIDPDSSSYPHRDEYLLVFFVVATPPALETFSRSWADKTLAIWRAGQPGRRPATYVNYAVGSKPLESIYGYNGQLPRLRALKSKYDPLNKFRWYNPIIAY</sequence>
<dbReference type="InterPro" id="IPR016167">
    <property type="entry name" value="FAD-bd_PCMH_sub1"/>
</dbReference>
<comment type="caution">
    <text evidence="7">The sequence shown here is derived from an EMBL/GenBank/DDBJ whole genome shotgun (WGS) entry which is preliminary data.</text>
</comment>
<dbReference type="EMBL" id="MTYI01000018">
    <property type="protein sequence ID" value="PNP58780.1"/>
    <property type="molecule type" value="Genomic_DNA"/>
</dbReference>
<proteinExistence type="inferred from homology"/>
<keyword evidence="4" id="KW-0560">Oxidoreductase</keyword>
<dbReference type="Gene3D" id="3.30.43.10">
    <property type="entry name" value="Uridine Diphospho-n-acetylenolpyruvylglucosamine Reductase, domain 2"/>
    <property type="match status" value="1"/>
</dbReference>
<evidence type="ECO:0000259" key="6">
    <source>
        <dbReference type="PROSITE" id="PS51387"/>
    </source>
</evidence>
<evidence type="ECO:0000256" key="2">
    <source>
        <dbReference type="ARBA" id="ARBA00022630"/>
    </source>
</evidence>
<protein>
    <recommendedName>
        <fullName evidence="6">FAD-binding PCMH-type domain-containing protein</fullName>
    </recommendedName>
</protein>
<evidence type="ECO:0000313" key="7">
    <source>
        <dbReference type="EMBL" id="PNP58780.1"/>
    </source>
</evidence>
<keyword evidence="5" id="KW-0732">Signal</keyword>
<dbReference type="GO" id="GO:0016491">
    <property type="term" value="F:oxidoreductase activity"/>
    <property type="evidence" value="ECO:0007669"/>
    <property type="project" value="UniProtKB-KW"/>
</dbReference>
<evidence type="ECO:0000256" key="5">
    <source>
        <dbReference type="SAM" id="SignalP"/>
    </source>
</evidence>
<feature type="chain" id="PRO_5014418420" description="FAD-binding PCMH-type domain-containing protein" evidence="5">
    <location>
        <begin position="23"/>
        <end position="510"/>
    </location>
</feature>
<dbReference type="InterPro" id="IPR036318">
    <property type="entry name" value="FAD-bd_PCMH-like_sf"/>
</dbReference>
<dbReference type="Gene3D" id="3.40.462.20">
    <property type="match status" value="1"/>
</dbReference>
<dbReference type="InterPro" id="IPR012951">
    <property type="entry name" value="BBE"/>
</dbReference>
<dbReference type="OrthoDB" id="415825at2759"/>
<organism evidence="7 8">
    <name type="scientific">Trichoderma harzianum</name>
    <name type="common">Hypocrea lixii</name>
    <dbReference type="NCBI Taxonomy" id="5544"/>
    <lineage>
        <taxon>Eukaryota</taxon>
        <taxon>Fungi</taxon>
        <taxon>Dikarya</taxon>
        <taxon>Ascomycota</taxon>
        <taxon>Pezizomycotina</taxon>
        <taxon>Sordariomycetes</taxon>
        <taxon>Hypocreomycetidae</taxon>
        <taxon>Hypocreales</taxon>
        <taxon>Hypocreaceae</taxon>
        <taxon>Trichoderma</taxon>
    </lineage>
</organism>
<dbReference type="GO" id="GO:0071949">
    <property type="term" value="F:FAD binding"/>
    <property type="evidence" value="ECO:0007669"/>
    <property type="project" value="InterPro"/>
</dbReference>
<dbReference type="SUPFAM" id="SSF56176">
    <property type="entry name" value="FAD-binding/transporter-associated domain-like"/>
    <property type="match status" value="1"/>
</dbReference>
<dbReference type="InterPro" id="IPR016166">
    <property type="entry name" value="FAD-bd_PCMH"/>
</dbReference>
<evidence type="ECO:0000256" key="1">
    <source>
        <dbReference type="ARBA" id="ARBA00005466"/>
    </source>
</evidence>
<evidence type="ECO:0000256" key="3">
    <source>
        <dbReference type="ARBA" id="ARBA00022827"/>
    </source>
</evidence>
<keyword evidence="3" id="KW-0274">FAD</keyword>
<name>A0A2K0ULW8_TRIHA</name>
<comment type="similarity">
    <text evidence="1">Belongs to the oxygen-dependent FAD-linked oxidoreductase family.</text>
</comment>
<dbReference type="PANTHER" id="PTHR42973:SF8">
    <property type="entry name" value="FAD-BINDING PCMH-TYPE DOMAIN-CONTAINING PROTEIN"/>
    <property type="match status" value="1"/>
</dbReference>
<dbReference type="PROSITE" id="PS51387">
    <property type="entry name" value="FAD_PCMH"/>
    <property type="match status" value="1"/>
</dbReference>
<keyword evidence="2" id="KW-0285">Flavoprotein</keyword>